<dbReference type="RefSeq" id="WP_011991413.1">
    <property type="nucleotide sequence ID" value="NC_009712.1"/>
</dbReference>
<dbReference type="PRINTS" id="PR00080">
    <property type="entry name" value="SDRFAMILY"/>
</dbReference>
<dbReference type="FunFam" id="3.40.50.720:FF:000084">
    <property type="entry name" value="Short-chain dehydrogenase reductase"/>
    <property type="match status" value="1"/>
</dbReference>
<dbReference type="EMBL" id="CP000780">
    <property type="protein sequence ID" value="ABS54925.1"/>
    <property type="molecule type" value="Genomic_DNA"/>
</dbReference>
<dbReference type="STRING" id="456442.Mboo_0405"/>
<keyword evidence="2" id="KW-0560">Oxidoreductase</keyword>
<dbReference type="GeneID" id="5410313"/>
<evidence type="ECO:0000256" key="1">
    <source>
        <dbReference type="ARBA" id="ARBA00006484"/>
    </source>
</evidence>
<evidence type="ECO:0000313" key="3">
    <source>
        <dbReference type="EMBL" id="ABS54925.1"/>
    </source>
</evidence>
<evidence type="ECO:0000313" key="4">
    <source>
        <dbReference type="Proteomes" id="UP000002408"/>
    </source>
</evidence>
<dbReference type="Proteomes" id="UP000002408">
    <property type="component" value="Chromosome"/>
</dbReference>
<keyword evidence="4" id="KW-1185">Reference proteome</keyword>
<gene>
    <name evidence="3" type="ordered locus">Mboo_0405</name>
</gene>
<dbReference type="PANTHER" id="PTHR24321:SF8">
    <property type="entry name" value="ESTRADIOL 17-BETA-DEHYDROGENASE 8-RELATED"/>
    <property type="match status" value="1"/>
</dbReference>
<dbReference type="PANTHER" id="PTHR24321">
    <property type="entry name" value="DEHYDROGENASES, SHORT CHAIN"/>
    <property type="match status" value="1"/>
</dbReference>
<dbReference type="InterPro" id="IPR036291">
    <property type="entry name" value="NAD(P)-bd_dom_sf"/>
</dbReference>
<dbReference type="KEGG" id="mbn:Mboo_0405"/>
<reference evidence="4" key="1">
    <citation type="journal article" date="2015" name="Microbiology">
        <title>Genome of Methanoregula boonei 6A8 reveals adaptations to oligotrophic peatland environments.</title>
        <authorList>
            <person name="Braeuer S."/>
            <person name="Cadillo-Quiroz H."/>
            <person name="Kyrpides N."/>
            <person name="Woyke T."/>
            <person name="Goodwin L."/>
            <person name="Detter C."/>
            <person name="Podell S."/>
            <person name="Yavitt J.B."/>
            <person name="Zinder S.H."/>
        </authorList>
    </citation>
    <scope>NUCLEOTIDE SEQUENCE [LARGE SCALE GENOMIC DNA]</scope>
    <source>
        <strain evidence="4">DSM 21154 / JCM 14090 / 6A8</strain>
    </source>
</reference>
<evidence type="ECO:0000256" key="2">
    <source>
        <dbReference type="ARBA" id="ARBA00023002"/>
    </source>
</evidence>
<comment type="similarity">
    <text evidence="1">Belongs to the short-chain dehydrogenases/reductases (SDR) family.</text>
</comment>
<dbReference type="SUPFAM" id="SSF51735">
    <property type="entry name" value="NAD(P)-binding Rossmann-fold domains"/>
    <property type="match status" value="1"/>
</dbReference>
<dbReference type="PRINTS" id="PR00081">
    <property type="entry name" value="GDHRDH"/>
</dbReference>
<dbReference type="AlphaFoldDB" id="A7I5B4"/>
<name>A7I5B4_METB6</name>
<accession>A7I5B4</accession>
<sequence length="245" mass="25592" precursor="true">MGRLDGKVAFISGGANSLGAANASLFAAEGARVIIADVLETEGKNLAKSLGPRGTFVFLDVTDPSGWIRAAEIAENAYGPVNILVNNAGRVNHVPFDECTNQQFGEIIEANLYGTFYGIKTIIPSMQKAGSGTIINISSVSGLRGYPMMPGCVTAHWGVRGLTKSAALDLARYHIRVNSVHSGEVLTPATKSGDIETGHVAMNRPATPDEIARVVVFLATDESSFITGAEIAVDGGESAGLANCR</sequence>
<dbReference type="OrthoDB" id="24596at2157"/>
<dbReference type="Gene3D" id="3.40.50.720">
    <property type="entry name" value="NAD(P)-binding Rossmann-like Domain"/>
    <property type="match status" value="1"/>
</dbReference>
<dbReference type="eggNOG" id="arCOG01259">
    <property type="taxonomic scope" value="Archaea"/>
</dbReference>
<dbReference type="InterPro" id="IPR002347">
    <property type="entry name" value="SDR_fam"/>
</dbReference>
<dbReference type="Pfam" id="PF13561">
    <property type="entry name" value="adh_short_C2"/>
    <property type="match status" value="1"/>
</dbReference>
<proteinExistence type="inferred from homology"/>
<organism evidence="3 4">
    <name type="scientific">Methanoregula boonei (strain DSM 21154 / JCM 14090 / 6A8)</name>
    <dbReference type="NCBI Taxonomy" id="456442"/>
    <lineage>
        <taxon>Archaea</taxon>
        <taxon>Methanobacteriati</taxon>
        <taxon>Methanobacteriota</taxon>
        <taxon>Stenosarchaea group</taxon>
        <taxon>Methanomicrobia</taxon>
        <taxon>Methanomicrobiales</taxon>
        <taxon>Methanoregulaceae</taxon>
        <taxon>Methanoregula</taxon>
    </lineage>
</organism>
<dbReference type="GO" id="GO:0016491">
    <property type="term" value="F:oxidoreductase activity"/>
    <property type="evidence" value="ECO:0007669"/>
    <property type="project" value="UniProtKB-KW"/>
</dbReference>
<dbReference type="HOGENOM" id="CLU_010194_1_0_2"/>
<protein>
    <submittedName>
        <fullName evidence="3">Short-chain dehydrogenase/reductase SDR</fullName>
    </submittedName>
</protein>